<dbReference type="InterPro" id="IPR011990">
    <property type="entry name" value="TPR-like_helical_dom_sf"/>
</dbReference>
<dbReference type="EMBL" id="BAABHC010000004">
    <property type="protein sequence ID" value="GAA4427805.1"/>
    <property type="molecule type" value="Genomic_DNA"/>
</dbReference>
<name>A0ABP8LDT2_9BACT</name>
<dbReference type="Proteomes" id="UP001500552">
    <property type="component" value="Unassembled WGS sequence"/>
</dbReference>
<dbReference type="PROSITE" id="PS50005">
    <property type="entry name" value="TPR"/>
    <property type="match status" value="2"/>
</dbReference>
<comment type="caution">
    <text evidence="6">The sequence shown here is derived from an EMBL/GenBank/DDBJ whole genome shotgun (WGS) entry which is preliminary data.</text>
</comment>
<dbReference type="InterPro" id="IPR019734">
    <property type="entry name" value="TPR_rpt"/>
</dbReference>
<dbReference type="SUPFAM" id="SSF48452">
    <property type="entry name" value="TPR-like"/>
    <property type="match status" value="6"/>
</dbReference>
<proteinExistence type="predicted"/>
<feature type="region of interest" description="Disordered" evidence="3">
    <location>
        <begin position="996"/>
        <end position="1059"/>
    </location>
</feature>
<organism evidence="6 7">
    <name type="scientific">Pontibacter saemangeumensis</name>
    <dbReference type="NCBI Taxonomy" id="1084525"/>
    <lineage>
        <taxon>Bacteria</taxon>
        <taxon>Pseudomonadati</taxon>
        <taxon>Bacteroidota</taxon>
        <taxon>Cytophagia</taxon>
        <taxon>Cytophagales</taxon>
        <taxon>Hymenobacteraceae</taxon>
        <taxon>Pontibacter</taxon>
    </lineage>
</organism>
<dbReference type="Pfam" id="PF13174">
    <property type="entry name" value="TPR_6"/>
    <property type="match status" value="1"/>
</dbReference>
<protein>
    <submittedName>
        <fullName evidence="6">Tetratricopeptide repeat protein</fullName>
    </submittedName>
</protein>
<feature type="signal peptide" evidence="4">
    <location>
        <begin position="1"/>
        <end position="22"/>
    </location>
</feature>
<feature type="compositionally biased region" description="Low complexity" evidence="3">
    <location>
        <begin position="1007"/>
        <end position="1024"/>
    </location>
</feature>
<evidence type="ECO:0000259" key="5">
    <source>
        <dbReference type="Pfam" id="PF13525"/>
    </source>
</evidence>
<sequence>MKIAYKIALASVLTGGSHIAVAQHTQVFTNEERYYHEGLELFDRAKYGAAQEAFQKYIQLMGDDAKTADAQYYYALSGLYLFHPDAEQLILNFARNYPSHPKTALANYELGLYYFEQKDYKKAIDLLKQAPTHLLGIKQNKELEFKLGYSYFATKDFDNAKIYFDKNKTTGFRDDDHRFAYASNYYAGYIAYRKGDYAAAKADLKIAEKNEAYAKIVPYMITEILYKENDIYEVIRYGEAALAKTPPVQQTDDIALLVGDAYYQKADYKTAEQYFSQFANGKRTLDPTVQYKIAFTDYKNNNYKNAIANFKEVALKKDSLGQNAAYYLGLSYLKDNNKQFALTAFDQARKNDQDKSVTESATLKYAQVNYELGNFREVINSLAEFNEKYPGSEQGEEADKLLSEAYFGSNNYAEAIRHIENLPTKSWRILQTYQRVTYYYAVNLFNDAKFPQAVQMLDKSLQYPYDKEVTASSHFVKGEAYSIGNRYKDAINSYAAVFRTAQNTKEDYYTKSRYGIGYAYFNTKEYDKAQTHFKAYVDAIQPSNPNYNDATLRLADTYYVNKNYNEALKLYERVISSSSPDRDYALFQKGVVLSINNRNDNAKESLQELISKYPKSRYLDDAYYQIAVIDYESGNYQAAVKGFTTLISAMPDSKLVPNALQKRGTAYANLGQNDLAIADQKRVLEEFPSANVASGALYSLQEMLGTENRSNEFDAYLDKFKSANPESDALESVEYEAAKTLYFSQKYNQAIPKFESYLKAYPKSTFAADARYFLADSYLRQNNMQEGLQRMKQVIEENRSEYVNRGIQRVADLELEAKNYPEAIKYYSRLRDLATNRKEQQTALTGLMQSYYQTNDYTATKRAANELISQGNASLNAYNSALLYRAKATYAQGNLEQALTELRETVASATDVNGAEAQYLIAEILYKQKKYKESTDVAFDFNNKYSNYDYWLGKTFLIIADNYAAQNEMFQAKATLNSIIENAPNKEIVAEAKQKLAQMEGKTTGNPTPQTQQQLQAPQPKLAPGSDSLNLQQKNDSLDVLPQVDSLDMEPQSDTTGLE</sequence>
<feature type="repeat" description="TPR" evidence="2">
    <location>
        <begin position="620"/>
        <end position="653"/>
    </location>
</feature>
<keyword evidence="1 4" id="KW-0732">Signal</keyword>
<gene>
    <name evidence="6" type="ORF">GCM10023188_11330</name>
</gene>
<keyword evidence="2" id="KW-0802">TPR repeat</keyword>
<evidence type="ECO:0000256" key="1">
    <source>
        <dbReference type="ARBA" id="ARBA00022729"/>
    </source>
</evidence>
<dbReference type="RefSeq" id="WP_345157432.1">
    <property type="nucleotide sequence ID" value="NZ_BAABHC010000004.1"/>
</dbReference>
<evidence type="ECO:0000256" key="3">
    <source>
        <dbReference type="SAM" id="MobiDB-lite"/>
    </source>
</evidence>
<dbReference type="Pfam" id="PF13525">
    <property type="entry name" value="YfiO"/>
    <property type="match status" value="1"/>
</dbReference>
<evidence type="ECO:0000256" key="2">
    <source>
        <dbReference type="PROSITE-ProRule" id="PRU00339"/>
    </source>
</evidence>
<reference evidence="7" key="1">
    <citation type="journal article" date="2019" name="Int. J. Syst. Evol. Microbiol.">
        <title>The Global Catalogue of Microorganisms (GCM) 10K type strain sequencing project: providing services to taxonomists for standard genome sequencing and annotation.</title>
        <authorList>
            <consortium name="The Broad Institute Genomics Platform"/>
            <consortium name="The Broad Institute Genome Sequencing Center for Infectious Disease"/>
            <person name="Wu L."/>
            <person name="Ma J."/>
        </authorList>
    </citation>
    <scope>NUCLEOTIDE SEQUENCE [LARGE SCALE GENOMIC DNA]</scope>
    <source>
        <strain evidence="7">JCM 17926</strain>
    </source>
</reference>
<evidence type="ECO:0000313" key="6">
    <source>
        <dbReference type="EMBL" id="GAA4427805.1"/>
    </source>
</evidence>
<evidence type="ECO:0000256" key="4">
    <source>
        <dbReference type="SAM" id="SignalP"/>
    </source>
</evidence>
<feature type="chain" id="PRO_5046099992" evidence="4">
    <location>
        <begin position="23"/>
        <end position="1059"/>
    </location>
</feature>
<evidence type="ECO:0000313" key="7">
    <source>
        <dbReference type="Proteomes" id="UP001500552"/>
    </source>
</evidence>
<dbReference type="PANTHER" id="PTHR12558">
    <property type="entry name" value="CELL DIVISION CYCLE 16,23,27"/>
    <property type="match status" value="1"/>
</dbReference>
<dbReference type="SMART" id="SM00028">
    <property type="entry name" value="TPR"/>
    <property type="match status" value="13"/>
</dbReference>
<keyword evidence="7" id="KW-1185">Reference proteome</keyword>
<feature type="domain" description="Outer membrane lipoprotein BamD-like" evidence="5">
    <location>
        <begin position="509"/>
        <end position="676"/>
    </location>
</feature>
<dbReference type="PANTHER" id="PTHR12558:SF13">
    <property type="entry name" value="CELL DIVISION CYCLE PROTEIN 27 HOMOLOG"/>
    <property type="match status" value="1"/>
</dbReference>
<feature type="repeat" description="TPR" evidence="2">
    <location>
        <begin position="548"/>
        <end position="581"/>
    </location>
</feature>
<dbReference type="Gene3D" id="1.25.40.10">
    <property type="entry name" value="Tetratricopeptide repeat domain"/>
    <property type="match status" value="7"/>
</dbReference>
<dbReference type="Pfam" id="PF13432">
    <property type="entry name" value="TPR_16"/>
    <property type="match status" value="4"/>
</dbReference>
<dbReference type="InterPro" id="IPR039565">
    <property type="entry name" value="BamD-like"/>
</dbReference>
<accession>A0ABP8LDT2</accession>